<organism evidence="9 10">
    <name type="scientific">Candidatus Kaiserbacteria bacterium RIFOXYD1_FULL_47_14</name>
    <dbReference type="NCBI Taxonomy" id="1798533"/>
    <lineage>
        <taxon>Bacteria</taxon>
        <taxon>Candidatus Kaiseribacteriota</taxon>
    </lineage>
</organism>
<dbReference type="Gene3D" id="3.90.550.10">
    <property type="entry name" value="Spore Coat Polysaccharide Biosynthesis Protein SpsA, Chain A"/>
    <property type="match status" value="1"/>
</dbReference>
<evidence type="ECO:0000256" key="4">
    <source>
        <dbReference type="ARBA" id="ARBA00022692"/>
    </source>
</evidence>
<dbReference type="GO" id="GO:0005886">
    <property type="term" value="C:plasma membrane"/>
    <property type="evidence" value="ECO:0007669"/>
    <property type="project" value="TreeGrafter"/>
</dbReference>
<dbReference type="AlphaFoldDB" id="A0A1F6G486"/>
<dbReference type="EMBL" id="MFMU01000015">
    <property type="protein sequence ID" value="OGG92940.1"/>
    <property type="molecule type" value="Genomic_DNA"/>
</dbReference>
<dbReference type="PANTHER" id="PTHR48090:SF1">
    <property type="entry name" value="PROPHAGE BACTOPRENOL GLUCOSYL TRANSFERASE HOMOLOG"/>
    <property type="match status" value="1"/>
</dbReference>
<keyword evidence="5 7" id="KW-1133">Transmembrane helix</keyword>
<evidence type="ECO:0000256" key="7">
    <source>
        <dbReference type="SAM" id="Phobius"/>
    </source>
</evidence>
<evidence type="ECO:0000259" key="8">
    <source>
        <dbReference type="Pfam" id="PF00535"/>
    </source>
</evidence>
<comment type="caution">
    <text evidence="9">The sequence shown here is derived from an EMBL/GenBank/DDBJ whole genome shotgun (WGS) entry which is preliminary data.</text>
</comment>
<dbReference type="SUPFAM" id="SSF53448">
    <property type="entry name" value="Nucleotide-diphospho-sugar transferases"/>
    <property type="match status" value="1"/>
</dbReference>
<evidence type="ECO:0000313" key="9">
    <source>
        <dbReference type="EMBL" id="OGG92940.1"/>
    </source>
</evidence>
<proteinExistence type="predicted"/>
<evidence type="ECO:0000256" key="2">
    <source>
        <dbReference type="ARBA" id="ARBA00022676"/>
    </source>
</evidence>
<evidence type="ECO:0000256" key="1">
    <source>
        <dbReference type="ARBA" id="ARBA00004141"/>
    </source>
</evidence>
<evidence type="ECO:0000256" key="3">
    <source>
        <dbReference type="ARBA" id="ARBA00022679"/>
    </source>
</evidence>
<dbReference type="InterPro" id="IPR001173">
    <property type="entry name" value="Glyco_trans_2-like"/>
</dbReference>
<gene>
    <name evidence="9" type="ORF">A2609_01755</name>
</gene>
<feature type="domain" description="Glycosyltransferase 2-like" evidence="8">
    <location>
        <begin position="14"/>
        <end position="168"/>
    </location>
</feature>
<protein>
    <recommendedName>
        <fullName evidence="8">Glycosyltransferase 2-like domain-containing protein</fullName>
    </recommendedName>
</protein>
<dbReference type="CDD" id="cd04187">
    <property type="entry name" value="DPM1_like_bac"/>
    <property type="match status" value="1"/>
</dbReference>
<dbReference type="InterPro" id="IPR050256">
    <property type="entry name" value="Glycosyltransferase_2"/>
</dbReference>
<evidence type="ECO:0000313" key="10">
    <source>
        <dbReference type="Proteomes" id="UP000176867"/>
    </source>
</evidence>
<sequence length="317" mass="35464">MVARHEAETPSTLSVVIPVYNEAHNIVPMREALQNVWKLIPEYTLEIVFVDDGSTDETWTHIMALAAEDKIVHGVRFARNFGKEAAIEAGLQKAMGEAIIIIDGDLQHPPELIPELVEKWEDGNDIVRAIHPNPPHRGLIKRTTSGLFYWFFNKISDIPLIPGSSDFCLISKRVADEFIHLPERQKFHRVLTGWIGFPSVSLSYEAKERSQGSSSYTFRSLFSLAKNAIISSSTLPMTVIFIFGCALALFGALLTTGLLAYKYFVDFEYIGGAAVLAAFVIFNNGLLFIAFGIMSLYQVATYREVQNRPSYVVRDTV</sequence>
<keyword evidence="4 7" id="KW-0812">Transmembrane</keyword>
<feature type="transmembrane region" description="Helical" evidence="7">
    <location>
        <begin position="239"/>
        <end position="261"/>
    </location>
</feature>
<comment type="subcellular location">
    <subcellularLocation>
        <location evidence="1">Membrane</location>
        <topology evidence="1">Multi-pass membrane protein</topology>
    </subcellularLocation>
</comment>
<dbReference type="PANTHER" id="PTHR48090">
    <property type="entry name" value="UNDECAPRENYL-PHOSPHATE 4-DEOXY-4-FORMAMIDO-L-ARABINOSE TRANSFERASE-RELATED"/>
    <property type="match status" value="1"/>
</dbReference>
<dbReference type="GO" id="GO:0016757">
    <property type="term" value="F:glycosyltransferase activity"/>
    <property type="evidence" value="ECO:0007669"/>
    <property type="project" value="UniProtKB-KW"/>
</dbReference>
<dbReference type="InterPro" id="IPR029044">
    <property type="entry name" value="Nucleotide-diphossugar_trans"/>
</dbReference>
<evidence type="ECO:0000256" key="6">
    <source>
        <dbReference type="ARBA" id="ARBA00023136"/>
    </source>
</evidence>
<feature type="transmembrane region" description="Helical" evidence="7">
    <location>
        <begin position="273"/>
        <end position="297"/>
    </location>
</feature>
<name>A0A1F6G486_9BACT</name>
<keyword evidence="2" id="KW-0328">Glycosyltransferase</keyword>
<dbReference type="STRING" id="1798533.A2609_01755"/>
<keyword evidence="3" id="KW-0808">Transferase</keyword>
<dbReference type="Pfam" id="PF00535">
    <property type="entry name" value="Glycos_transf_2"/>
    <property type="match status" value="1"/>
</dbReference>
<evidence type="ECO:0000256" key="5">
    <source>
        <dbReference type="ARBA" id="ARBA00022989"/>
    </source>
</evidence>
<keyword evidence="6 7" id="KW-0472">Membrane</keyword>
<accession>A0A1F6G486</accession>
<reference evidence="9 10" key="1">
    <citation type="journal article" date="2016" name="Nat. Commun.">
        <title>Thousands of microbial genomes shed light on interconnected biogeochemical processes in an aquifer system.</title>
        <authorList>
            <person name="Anantharaman K."/>
            <person name="Brown C.T."/>
            <person name="Hug L.A."/>
            <person name="Sharon I."/>
            <person name="Castelle C.J."/>
            <person name="Probst A.J."/>
            <person name="Thomas B.C."/>
            <person name="Singh A."/>
            <person name="Wilkins M.J."/>
            <person name="Karaoz U."/>
            <person name="Brodie E.L."/>
            <person name="Williams K.H."/>
            <person name="Hubbard S.S."/>
            <person name="Banfield J.F."/>
        </authorList>
    </citation>
    <scope>NUCLEOTIDE SEQUENCE [LARGE SCALE GENOMIC DNA]</scope>
</reference>
<dbReference type="Proteomes" id="UP000176867">
    <property type="component" value="Unassembled WGS sequence"/>
</dbReference>